<dbReference type="OrthoDB" id="9783488at2"/>
<proteinExistence type="predicted"/>
<feature type="domain" description="PBP" evidence="3">
    <location>
        <begin position="25"/>
        <end position="267"/>
    </location>
</feature>
<dbReference type="STRING" id="706587.Desti_2795"/>
<dbReference type="InterPro" id="IPR050811">
    <property type="entry name" value="Phosphate_ABC_transporter"/>
</dbReference>
<dbReference type="EMBL" id="CP003360">
    <property type="protein sequence ID" value="AFM25466.1"/>
    <property type="molecule type" value="Genomic_DNA"/>
</dbReference>
<evidence type="ECO:0000313" key="4">
    <source>
        <dbReference type="EMBL" id="AFM25466.1"/>
    </source>
</evidence>
<dbReference type="Pfam" id="PF12849">
    <property type="entry name" value="PBP_like_2"/>
    <property type="match status" value="1"/>
</dbReference>
<dbReference type="eggNOG" id="COG0226">
    <property type="taxonomic scope" value="Bacteria"/>
</dbReference>
<dbReference type="SUPFAM" id="SSF53850">
    <property type="entry name" value="Periplasmic binding protein-like II"/>
    <property type="match status" value="1"/>
</dbReference>
<organism evidence="4 5">
    <name type="scientific">Desulfomonile tiedjei (strain ATCC 49306 / DSM 6799 / DCB-1)</name>
    <dbReference type="NCBI Taxonomy" id="706587"/>
    <lineage>
        <taxon>Bacteria</taxon>
        <taxon>Pseudomonadati</taxon>
        <taxon>Thermodesulfobacteriota</taxon>
        <taxon>Desulfomonilia</taxon>
        <taxon>Desulfomonilales</taxon>
        <taxon>Desulfomonilaceae</taxon>
        <taxon>Desulfomonile</taxon>
    </lineage>
</organism>
<keyword evidence="5" id="KW-1185">Reference proteome</keyword>
<name>I4C7C5_DESTA</name>
<reference evidence="5" key="1">
    <citation type="submission" date="2012-06" db="EMBL/GenBank/DDBJ databases">
        <title>Complete sequence of chromosome of Desulfomonile tiedjei DSM 6799.</title>
        <authorList>
            <person name="Lucas S."/>
            <person name="Copeland A."/>
            <person name="Lapidus A."/>
            <person name="Glavina del Rio T."/>
            <person name="Dalin E."/>
            <person name="Tice H."/>
            <person name="Bruce D."/>
            <person name="Goodwin L."/>
            <person name="Pitluck S."/>
            <person name="Peters L."/>
            <person name="Ovchinnikova G."/>
            <person name="Zeytun A."/>
            <person name="Lu M."/>
            <person name="Kyrpides N."/>
            <person name="Mavromatis K."/>
            <person name="Ivanova N."/>
            <person name="Brettin T."/>
            <person name="Detter J.C."/>
            <person name="Han C."/>
            <person name="Larimer F."/>
            <person name="Land M."/>
            <person name="Hauser L."/>
            <person name="Markowitz V."/>
            <person name="Cheng J.-F."/>
            <person name="Hugenholtz P."/>
            <person name="Woyke T."/>
            <person name="Wu D."/>
            <person name="Spring S."/>
            <person name="Schroeder M."/>
            <person name="Brambilla E."/>
            <person name="Klenk H.-P."/>
            <person name="Eisen J.A."/>
        </authorList>
    </citation>
    <scope>NUCLEOTIDE SEQUENCE [LARGE SCALE GENOMIC DNA]</scope>
    <source>
        <strain evidence="5">ATCC 49306 / DSM 6799 / DCB-1</strain>
    </source>
</reference>
<dbReference type="Proteomes" id="UP000006055">
    <property type="component" value="Chromosome"/>
</dbReference>
<dbReference type="HOGENOM" id="CLU_026228_5_1_7"/>
<keyword evidence="1 2" id="KW-0732">Signal</keyword>
<dbReference type="KEGG" id="dti:Desti_2795"/>
<protein>
    <submittedName>
        <fullName evidence="4">Phosphate ABC transporter substrate-binding protein, PhoT family</fullName>
    </submittedName>
</protein>
<feature type="signal peptide" evidence="2">
    <location>
        <begin position="1"/>
        <end position="25"/>
    </location>
</feature>
<dbReference type="RefSeq" id="WP_014810605.1">
    <property type="nucleotide sequence ID" value="NC_018025.1"/>
</dbReference>
<evidence type="ECO:0000256" key="1">
    <source>
        <dbReference type="ARBA" id="ARBA00022729"/>
    </source>
</evidence>
<evidence type="ECO:0000259" key="3">
    <source>
        <dbReference type="Pfam" id="PF12849"/>
    </source>
</evidence>
<dbReference type="PANTHER" id="PTHR30570">
    <property type="entry name" value="PERIPLASMIC PHOSPHATE BINDING COMPONENT OF PHOSPHATE ABC TRANSPORTER"/>
    <property type="match status" value="1"/>
</dbReference>
<sequence length="274" mass="29970">MKKTLLHASFAILCLALLLVSYSWAQGTMALRVNGAAMASDQVALWAKSFHAENPNMNVLVVGSSAGKGFESLFEKRAEIGLASRLISPEEMKTAESKNMKLANRLIGYAGMAVYTSPENPVNELTMEQLRKIFTGDFTNWKDVGGPDQPIRCFTRRVPESGGAVFFQNTVLKKAPYAPSTIKAESWGSIIKICANAKDLPIGIGPVPINGTSGGAKVLGVKADENSPAVIPSEETLKNKTYPILLPFYMYWDADTKDKRVMDFVNYCEQRGIH</sequence>
<evidence type="ECO:0000256" key="2">
    <source>
        <dbReference type="SAM" id="SignalP"/>
    </source>
</evidence>
<accession>I4C7C5</accession>
<dbReference type="PATRIC" id="fig|706587.4.peg.3184"/>
<dbReference type="PANTHER" id="PTHR30570:SF1">
    <property type="entry name" value="PHOSPHATE-BINDING PROTEIN PSTS"/>
    <property type="match status" value="1"/>
</dbReference>
<feature type="chain" id="PRO_5003687031" evidence="2">
    <location>
        <begin position="26"/>
        <end position="274"/>
    </location>
</feature>
<dbReference type="InterPro" id="IPR024370">
    <property type="entry name" value="PBP_domain"/>
</dbReference>
<gene>
    <name evidence="4" type="ordered locus">Desti_2795</name>
</gene>
<dbReference type="Gene3D" id="3.40.190.10">
    <property type="entry name" value="Periplasmic binding protein-like II"/>
    <property type="match status" value="2"/>
</dbReference>
<evidence type="ECO:0000313" key="5">
    <source>
        <dbReference type="Proteomes" id="UP000006055"/>
    </source>
</evidence>
<dbReference type="AlphaFoldDB" id="I4C7C5"/>